<gene>
    <name evidence="6" type="ORF">DIT97_25520</name>
</gene>
<feature type="domain" description="HTH lacI-type" evidence="4">
    <location>
        <begin position="9"/>
        <end position="66"/>
    </location>
</feature>
<sequence length="344" mass="37191">MSKSTSKSITLKEVAEAAGVSVSTASRALSGKAEAYRISSATEQSVRDAAKKLQFSPSLLARSLRSQQTKLLGVVLPNVANPFFAAIAREITLAAEADGYSVLLTDSQENSETEARLVEQLQARQIEGLVVCPVGMEEDHLCQLARQKLPLVLIDRGFDNRELVTVTSDHQSGARAAMNELLEADHRTIGILQGMPETLPNRERLSGVKESLESCGLDFDSSLIAGHHFDEASGYQAALHLLSTRPEITALFAFSNQNALGALRAASELGRAIPDDLSLIAFDDFPFAAYLAAPLTSVSQDVNQLGQVAARLLLEQIRSSVPPQQKQYRIPVQLIRRSSITKIG</sequence>
<protein>
    <submittedName>
        <fullName evidence="6">LacI family transcriptional regulator</fullName>
    </submittedName>
</protein>
<dbReference type="GO" id="GO:0003700">
    <property type="term" value="F:DNA-binding transcription factor activity"/>
    <property type="evidence" value="ECO:0007669"/>
    <property type="project" value="TreeGrafter"/>
</dbReference>
<evidence type="ECO:0000313" key="6">
    <source>
        <dbReference type="EMBL" id="HCO26213.1"/>
    </source>
</evidence>
<evidence type="ECO:0000256" key="3">
    <source>
        <dbReference type="ARBA" id="ARBA00023163"/>
    </source>
</evidence>
<evidence type="ECO:0000256" key="2">
    <source>
        <dbReference type="ARBA" id="ARBA00023125"/>
    </source>
</evidence>
<keyword evidence="1" id="KW-0805">Transcription regulation</keyword>
<feature type="domain" description="HTH cro/C1-type" evidence="5">
    <location>
        <begin position="6"/>
        <end position="60"/>
    </location>
</feature>
<name>A0A3D3RBL5_9PLAN</name>
<dbReference type="InterPro" id="IPR000843">
    <property type="entry name" value="HTH_LacI"/>
</dbReference>
<dbReference type="Pfam" id="PF00356">
    <property type="entry name" value="LacI"/>
    <property type="match status" value="1"/>
</dbReference>
<accession>A0A3D3RBL5</accession>
<dbReference type="EMBL" id="DQAY01000152">
    <property type="protein sequence ID" value="HCO26213.1"/>
    <property type="molecule type" value="Genomic_DNA"/>
</dbReference>
<dbReference type="Gene3D" id="3.40.50.2300">
    <property type="match status" value="2"/>
</dbReference>
<dbReference type="CDD" id="cd01392">
    <property type="entry name" value="HTH_LacI"/>
    <property type="match status" value="1"/>
</dbReference>
<keyword evidence="2" id="KW-0238">DNA-binding</keyword>
<evidence type="ECO:0000256" key="1">
    <source>
        <dbReference type="ARBA" id="ARBA00023015"/>
    </source>
</evidence>
<dbReference type="SUPFAM" id="SSF53822">
    <property type="entry name" value="Periplasmic binding protein-like I"/>
    <property type="match status" value="1"/>
</dbReference>
<dbReference type="InterPro" id="IPR010982">
    <property type="entry name" value="Lambda_DNA-bd_dom_sf"/>
</dbReference>
<dbReference type="InterPro" id="IPR046335">
    <property type="entry name" value="LacI/GalR-like_sensor"/>
</dbReference>
<organism evidence="6 7">
    <name type="scientific">Gimesia maris</name>
    <dbReference type="NCBI Taxonomy" id="122"/>
    <lineage>
        <taxon>Bacteria</taxon>
        <taxon>Pseudomonadati</taxon>
        <taxon>Planctomycetota</taxon>
        <taxon>Planctomycetia</taxon>
        <taxon>Planctomycetales</taxon>
        <taxon>Planctomycetaceae</taxon>
        <taxon>Gimesia</taxon>
    </lineage>
</organism>
<dbReference type="SMART" id="SM00354">
    <property type="entry name" value="HTH_LACI"/>
    <property type="match status" value="1"/>
</dbReference>
<dbReference type="GO" id="GO:0000976">
    <property type="term" value="F:transcription cis-regulatory region binding"/>
    <property type="evidence" value="ECO:0007669"/>
    <property type="project" value="TreeGrafter"/>
</dbReference>
<evidence type="ECO:0000259" key="5">
    <source>
        <dbReference type="PROSITE" id="PS50943"/>
    </source>
</evidence>
<dbReference type="InterPro" id="IPR001387">
    <property type="entry name" value="Cro/C1-type_HTH"/>
</dbReference>
<dbReference type="PROSITE" id="PS50943">
    <property type="entry name" value="HTH_CROC1"/>
    <property type="match status" value="1"/>
</dbReference>
<dbReference type="InterPro" id="IPR028082">
    <property type="entry name" value="Peripla_BP_I"/>
</dbReference>
<evidence type="ECO:0000313" key="7">
    <source>
        <dbReference type="Proteomes" id="UP000263642"/>
    </source>
</evidence>
<dbReference type="PROSITE" id="PS50932">
    <property type="entry name" value="HTH_LACI_2"/>
    <property type="match status" value="1"/>
</dbReference>
<dbReference type="Gene3D" id="1.10.260.40">
    <property type="entry name" value="lambda repressor-like DNA-binding domains"/>
    <property type="match status" value="1"/>
</dbReference>
<evidence type="ECO:0000259" key="4">
    <source>
        <dbReference type="PROSITE" id="PS50932"/>
    </source>
</evidence>
<reference evidence="6 7" key="1">
    <citation type="journal article" date="2018" name="Nat. Biotechnol.">
        <title>A standardized bacterial taxonomy based on genome phylogeny substantially revises the tree of life.</title>
        <authorList>
            <person name="Parks D.H."/>
            <person name="Chuvochina M."/>
            <person name="Waite D.W."/>
            <person name="Rinke C."/>
            <person name="Skarshewski A."/>
            <person name="Chaumeil P.A."/>
            <person name="Hugenholtz P."/>
        </authorList>
    </citation>
    <scope>NUCLEOTIDE SEQUENCE [LARGE SCALE GENOMIC DNA]</scope>
    <source>
        <strain evidence="6">UBA9375</strain>
    </source>
</reference>
<dbReference type="AlphaFoldDB" id="A0A3D3RBL5"/>
<dbReference type="PANTHER" id="PTHR30146">
    <property type="entry name" value="LACI-RELATED TRANSCRIPTIONAL REPRESSOR"/>
    <property type="match status" value="1"/>
</dbReference>
<dbReference type="PROSITE" id="PS00356">
    <property type="entry name" value="HTH_LACI_1"/>
    <property type="match status" value="1"/>
</dbReference>
<proteinExistence type="predicted"/>
<dbReference type="PANTHER" id="PTHR30146:SF109">
    <property type="entry name" value="HTH-TYPE TRANSCRIPTIONAL REGULATOR GALS"/>
    <property type="match status" value="1"/>
</dbReference>
<dbReference type="Proteomes" id="UP000263642">
    <property type="component" value="Unassembled WGS sequence"/>
</dbReference>
<dbReference type="SUPFAM" id="SSF47413">
    <property type="entry name" value="lambda repressor-like DNA-binding domains"/>
    <property type="match status" value="1"/>
</dbReference>
<comment type="caution">
    <text evidence="6">The sequence shown here is derived from an EMBL/GenBank/DDBJ whole genome shotgun (WGS) entry which is preliminary data.</text>
</comment>
<keyword evidence="3" id="KW-0804">Transcription</keyword>
<dbReference type="CDD" id="cd06267">
    <property type="entry name" value="PBP1_LacI_sugar_binding-like"/>
    <property type="match status" value="1"/>
</dbReference>
<dbReference type="Pfam" id="PF13377">
    <property type="entry name" value="Peripla_BP_3"/>
    <property type="match status" value="1"/>
</dbReference>